<dbReference type="PANTHER" id="PTHR47859:SF1">
    <property type="entry name" value="PENTATRICOPEPTIDE REPEAT-CONTAINING PROTEIN"/>
    <property type="match status" value="1"/>
</dbReference>
<accession>A0AA35Y2C2</accession>
<gene>
    <name evidence="1" type="ORF">LSALG_LOCUS3019</name>
</gene>
<keyword evidence="2" id="KW-1185">Reference proteome</keyword>
<evidence type="ECO:0000313" key="1">
    <source>
        <dbReference type="EMBL" id="CAI9262275.1"/>
    </source>
</evidence>
<reference evidence="1" key="1">
    <citation type="submission" date="2023-04" db="EMBL/GenBank/DDBJ databases">
        <authorList>
            <person name="Vijverberg K."/>
            <person name="Xiong W."/>
            <person name="Schranz E."/>
        </authorList>
    </citation>
    <scope>NUCLEOTIDE SEQUENCE</scope>
</reference>
<organism evidence="1 2">
    <name type="scientific">Lactuca saligna</name>
    <name type="common">Willowleaf lettuce</name>
    <dbReference type="NCBI Taxonomy" id="75948"/>
    <lineage>
        <taxon>Eukaryota</taxon>
        <taxon>Viridiplantae</taxon>
        <taxon>Streptophyta</taxon>
        <taxon>Embryophyta</taxon>
        <taxon>Tracheophyta</taxon>
        <taxon>Spermatophyta</taxon>
        <taxon>Magnoliopsida</taxon>
        <taxon>eudicotyledons</taxon>
        <taxon>Gunneridae</taxon>
        <taxon>Pentapetalae</taxon>
        <taxon>asterids</taxon>
        <taxon>campanulids</taxon>
        <taxon>Asterales</taxon>
        <taxon>Asteraceae</taxon>
        <taxon>Cichorioideae</taxon>
        <taxon>Cichorieae</taxon>
        <taxon>Lactucinae</taxon>
        <taxon>Lactuca</taxon>
    </lineage>
</organism>
<sequence length="138" mass="15330">MLGNLVVSADETGQVGPCVACPCQVLRSVSQWSAGASQVEDNIHKAYISLIEKVEHFIYIEVKLMEERNKKPLDLNLAALSTTCSKDLELNLAKSLLSEIGQCTTAYPYNQLFGALVSKNYERQDATLLSWNLMYIVD</sequence>
<evidence type="ECO:0000313" key="2">
    <source>
        <dbReference type="Proteomes" id="UP001177003"/>
    </source>
</evidence>
<dbReference type="AlphaFoldDB" id="A0AA35Y2C2"/>
<name>A0AA35Y2C2_LACSI</name>
<protein>
    <submittedName>
        <fullName evidence="1">Uncharacterized protein</fullName>
    </submittedName>
</protein>
<dbReference type="EMBL" id="OX465086">
    <property type="protein sequence ID" value="CAI9262275.1"/>
    <property type="molecule type" value="Genomic_DNA"/>
</dbReference>
<dbReference type="Proteomes" id="UP001177003">
    <property type="component" value="Chromosome 0"/>
</dbReference>
<proteinExistence type="predicted"/>
<dbReference type="PANTHER" id="PTHR47859">
    <property type="entry name" value="PENTATRICOPEPTIDE REPEAT-CONTAINING PROTEIN"/>
    <property type="match status" value="1"/>
</dbReference>